<dbReference type="Proteomes" id="UP000236893">
    <property type="component" value="Unassembled WGS sequence"/>
</dbReference>
<feature type="region of interest" description="Disordered" evidence="1">
    <location>
        <begin position="58"/>
        <end position="127"/>
    </location>
</feature>
<dbReference type="OrthoDB" id="678557at2"/>
<dbReference type="EMBL" id="PQVF01000001">
    <property type="protein sequence ID" value="POY39009.1"/>
    <property type="molecule type" value="Genomic_DNA"/>
</dbReference>
<feature type="compositionally biased region" description="Low complexity" evidence="1">
    <location>
        <begin position="58"/>
        <end position="68"/>
    </location>
</feature>
<dbReference type="RefSeq" id="WP_103787111.1">
    <property type="nucleotide sequence ID" value="NZ_PQVF01000001.1"/>
</dbReference>
<protein>
    <submittedName>
        <fullName evidence="2">Uncharacterized protein</fullName>
    </submittedName>
</protein>
<name>A0A2S5A9P3_9SPHI</name>
<sequence>MKQAYVTISFLSALFLVSCNQEKPATVAVAPADQAKNAMIVNNLRAAQNAQKVVSNTSKASSVSVPSSQNFGQSPGVNPVNPAHGQPGHRCDIPVGASLSTPAQMLTSNKSQGTQPSNGTAPSVKQANVQAPITTATKPGMNPPHGQRGHRCDIAVGAPLNSKPKTAAVNQSNSAAPVSVSSQPQTVPAPVSAITPEGMNPPHGQPGHRCDIAVGAPLPKN</sequence>
<reference evidence="2 3" key="1">
    <citation type="submission" date="2018-01" db="EMBL/GenBank/DDBJ databases">
        <authorList>
            <person name="Gaut B.S."/>
            <person name="Morton B.R."/>
            <person name="Clegg M.T."/>
            <person name="Duvall M.R."/>
        </authorList>
    </citation>
    <scope>NUCLEOTIDE SEQUENCE [LARGE SCALE GENOMIC DNA]</scope>
    <source>
        <strain evidence="2 3">HR-AV</strain>
    </source>
</reference>
<dbReference type="AlphaFoldDB" id="A0A2S5A9P3"/>
<keyword evidence="3" id="KW-1185">Reference proteome</keyword>
<dbReference type="PROSITE" id="PS51257">
    <property type="entry name" value="PROKAR_LIPOPROTEIN"/>
    <property type="match status" value="1"/>
</dbReference>
<accession>A0A2S5A9P3</accession>
<gene>
    <name evidence="2" type="ORF">C3K47_00470</name>
</gene>
<feature type="compositionally biased region" description="Polar residues" evidence="1">
    <location>
        <begin position="98"/>
        <end position="127"/>
    </location>
</feature>
<organism evidence="2 3">
    <name type="scientific">Solitalea longa</name>
    <dbReference type="NCBI Taxonomy" id="2079460"/>
    <lineage>
        <taxon>Bacteria</taxon>
        <taxon>Pseudomonadati</taxon>
        <taxon>Bacteroidota</taxon>
        <taxon>Sphingobacteriia</taxon>
        <taxon>Sphingobacteriales</taxon>
        <taxon>Sphingobacteriaceae</taxon>
        <taxon>Solitalea</taxon>
    </lineage>
</organism>
<evidence type="ECO:0000256" key="1">
    <source>
        <dbReference type="SAM" id="MobiDB-lite"/>
    </source>
</evidence>
<evidence type="ECO:0000313" key="2">
    <source>
        <dbReference type="EMBL" id="POY39009.1"/>
    </source>
</evidence>
<comment type="caution">
    <text evidence="2">The sequence shown here is derived from an EMBL/GenBank/DDBJ whole genome shotgun (WGS) entry which is preliminary data.</text>
</comment>
<proteinExistence type="predicted"/>
<evidence type="ECO:0000313" key="3">
    <source>
        <dbReference type="Proteomes" id="UP000236893"/>
    </source>
</evidence>
<feature type="region of interest" description="Disordered" evidence="1">
    <location>
        <begin position="172"/>
        <end position="221"/>
    </location>
</feature>
<feature type="compositionally biased region" description="Polar residues" evidence="1">
    <location>
        <begin position="172"/>
        <end position="186"/>
    </location>
</feature>